<dbReference type="Gene3D" id="2.40.170.20">
    <property type="entry name" value="TonB-dependent receptor, beta-barrel domain"/>
    <property type="match status" value="1"/>
</dbReference>
<comment type="subcellular location">
    <subcellularLocation>
        <location evidence="1 8">Cell outer membrane</location>
        <topology evidence="1 8">Multi-pass membrane protein</topology>
    </subcellularLocation>
</comment>
<evidence type="ECO:0000256" key="10">
    <source>
        <dbReference type="SAM" id="Phobius"/>
    </source>
</evidence>
<evidence type="ECO:0000256" key="2">
    <source>
        <dbReference type="ARBA" id="ARBA00022448"/>
    </source>
</evidence>
<organism evidence="13 14">
    <name type="scientific">Aequorivita viscosa</name>
    <dbReference type="NCBI Taxonomy" id="797419"/>
    <lineage>
        <taxon>Bacteria</taxon>
        <taxon>Pseudomonadati</taxon>
        <taxon>Bacteroidota</taxon>
        <taxon>Flavobacteriia</taxon>
        <taxon>Flavobacteriales</taxon>
        <taxon>Flavobacteriaceae</taxon>
        <taxon>Aequorivita</taxon>
    </lineage>
</organism>
<evidence type="ECO:0000256" key="5">
    <source>
        <dbReference type="ARBA" id="ARBA00023077"/>
    </source>
</evidence>
<dbReference type="InterPro" id="IPR039426">
    <property type="entry name" value="TonB-dep_rcpt-like"/>
</dbReference>
<evidence type="ECO:0000256" key="1">
    <source>
        <dbReference type="ARBA" id="ARBA00004571"/>
    </source>
</evidence>
<proteinExistence type="inferred from homology"/>
<evidence type="ECO:0000256" key="9">
    <source>
        <dbReference type="RuleBase" id="RU003357"/>
    </source>
</evidence>
<sequence length="1090" mass="120152">MLAIQASHLPKIIVCTILFFSCATVFAFASNPLVSQNPKITIDQDRKVTIYEVFEIIGNQTDCTFIYQSDIFKGLPKIELKKGIIKVNELLEHCLPLSNFNIITTKENYITITLRISKAFPQGNIKGVVTDSLGIGMAGVNILIKNSTKGTQSDLDGQYTIIAHPSDTLVFTYMGFKSQEIAVESQTIINVVMQPDATALDQVVINAGYYKVSDKEKTGSIARITAVEIENQPVSNPLAALQGRMAGVQVIQNSGVAGSGFDVKIRGKNSIAAGNNPLYVIDGVPFMSQSLSSRDVSGGILPGGNFSPFSFLNPSDIESIEVLKDADATAIYGSRGANGVVLITTKKDRIGATKYAVTAKSGIGQIANTQKLLNTQQYLKMRAQAFSNDGISEYPFYEYDVNGTWDPNRYTDWQKELLGGTAYFQEYQASVSGGNRGTSYFLSGGFHNESTVFPEDDRYKRMNGLAKISHSSPNEGFKVSLSTAYTHENNNLPGADLSYQALTLPPNAPNLYNEDGTLNWEDGTFNNPMAALEGDLLSKRNSLLANALVEVKILKGLAVKANLGYQDSNLAEYRTNPHTRFPPQYGFDSRASAIYTNDGSRTSWIVEPQLSYVYKMPKSKLEVLMGYSAQNEKTDTFSQYAEGFANNSQILNLTAANFIQVTNDTEQLYKYQAVFGRLNYNYDGRYIINLTGRRDGSSRFGPNNRFANFGAVGAAWTFSEEGGVKKALPFLNYGKLRGSFGTTGNDQIGDYRYLNSYTSTGIPYNGTIGLYPTALYNPDFGWEENRKAELAVELGLFNSRINTTINYYRNRSSNQLVEVPLPGTTGFSSILANLDALVENRGWEFELNSINLDTGKWTWNTSFNLTIPKNELLAFPNLESSTYINSYVIGEPITINKVLHFTGVDPETGVYTFEDFNGDGKISVPEDSQAIVDTAPKFYGGISNTIAFGNLEMHVFFQYSKQNALNIYSLGVTPGVMANQPVEVLDAWTQEGDQSNIQAFTTGSNFERSMAAYNLAQSDAAFSDASYLRLKNISITYNLRNIITKSSNAKIFIQGQNLYTWTAYKGQDPEQNQGFIPALRWMSAGLTLTF</sequence>
<dbReference type="Pfam" id="PF13715">
    <property type="entry name" value="CarbopepD_reg_2"/>
    <property type="match status" value="1"/>
</dbReference>
<dbReference type="InterPro" id="IPR000531">
    <property type="entry name" value="Beta-barrel_TonB"/>
</dbReference>
<evidence type="ECO:0000256" key="4">
    <source>
        <dbReference type="ARBA" id="ARBA00022692"/>
    </source>
</evidence>
<dbReference type="InterPro" id="IPR023996">
    <property type="entry name" value="TonB-dep_OMP_SusC/RagA"/>
</dbReference>
<evidence type="ECO:0000313" key="14">
    <source>
        <dbReference type="Proteomes" id="UP000184172"/>
    </source>
</evidence>
<feature type="domain" description="TonB-dependent receptor plug" evidence="12">
    <location>
        <begin position="215"/>
        <end position="340"/>
    </location>
</feature>
<accession>A0A1M6LZM9</accession>
<evidence type="ECO:0000259" key="12">
    <source>
        <dbReference type="Pfam" id="PF07715"/>
    </source>
</evidence>
<dbReference type="AlphaFoldDB" id="A0A1M6LZM9"/>
<keyword evidence="4 8" id="KW-0812">Transmembrane</keyword>
<dbReference type="PROSITE" id="PS52016">
    <property type="entry name" value="TONB_DEPENDENT_REC_3"/>
    <property type="match status" value="1"/>
</dbReference>
<dbReference type="InterPro" id="IPR012910">
    <property type="entry name" value="Plug_dom"/>
</dbReference>
<keyword evidence="5 9" id="KW-0798">TonB box</keyword>
<dbReference type="Gene3D" id="2.60.40.1120">
    <property type="entry name" value="Carboxypeptidase-like, regulatory domain"/>
    <property type="match status" value="1"/>
</dbReference>
<dbReference type="InterPro" id="IPR008969">
    <property type="entry name" value="CarboxyPept-like_regulatory"/>
</dbReference>
<dbReference type="InterPro" id="IPR023997">
    <property type="entry name" value="TonB-dep_OMP_SusC/RagA_CS"/>
</dbReference>
<name>A0A1M6LZM9_9FLAO</name>
<gene>
    <name evidence="13" type="ORF">SAMN04487908_1254</name>
</gene>
<dbReference type="NCBIfam" id="TIGR04056">
    <property type="entry name" value="OMP_RagA_SusC"/>
    <property type="match status" value="1"/>
</dbReference>
<keyword evidence="14" id="KW-1185">Reference proteome</keyword>
<evidence type="ECO:0000256" key="7">
    <source>
        <dbReference type="ARBA" id="ARBA00023237"/>
    </source>
</evidence>
<dbReference type="SUPFAM" id="SSF49464">
    <property type="entry name" value="Carboxypeptidase regulatory domain-like"/>
    <property type="match status" value="1"/>
</dbReference>
<comment type="similarity">
    <text evidence="8 9">Belongs to the TonB-dependent receptor family.</text>
</comment>
<protein>
    <submittedName>
        <fullName evidence="13">TonB-linked outer membrane protein, SusC/RagA family</fullName>
    </submittedName>
</protein>
<dbReference type="EMBL" id="FQYV01000025">
    <property type="protein sequence ID" value="SHJ76666.1"/>
    <property type="molecule type" value="Genomic_DNA"/>
</dbReference>
<dbReference type="SUPFAM" id="SSF56935">
    <property type="entry name" value="Porins"/>
    <property type="match status" value="1"/>
</dbReference>
<feature type="transmembrane region" description="Helical" evidence="10">
    <location>
        <begin position="12"/>
        <end position="29"/>
    </location>
</feature>
<evidence type="ECO:0000313" key="13">
    <source>
        <dbReference type="EMBL" id="SHJ76666.1"/>
    </source>
</evidence>
<dbReference type="InterPro" id="IPR037066">
    <property type="entry name" value="Plug_dom_sf"/>
</dbReference>
<dbReference type="Pfam" id="PF07715">
    <property type="entry name" value="Plug"/>
    <property type="match status" value="1"/>
</dbReference>
<keyword evidence="7 8" id="KW-0998">Cell outer membrane</keyword>
<keyword evidence="2 8" id="KW-0813">Transport</keyword>
<evidence type="ECO:0000256" key="6">
    <source>
        <dbReference type="ARBA" id="ARBA00023136"/>
    </source>
</evidence>
<evidence type="ECO:0000256" key="3">
    <source>
        <dbReference type="ARBA" id="ARBA00022452"/>
    </source>
</evidence>
<keyword evidence="10" id="KW-1133">Transmembrane helix</keyword>
<feature type="domain" description="TonB-dependent receptor-like beta-barrel" evidence="11">
    <location>
        <begin position="503"/>
        <end position="1058"/>
    </location>
</feature>
<keyword evidence="3 8" id="KW-1134">Transmembrane beta strand</keyword>
<dbReference type="STRING" id="797419.SAMN05216556_12456"/>
<dbReference type="InterPro" id="IPR036942">
    <property type="entry name" value="Beta-barrel_TonB_sf"/>
</dbReference>
<dbReference type="NCBIfam" id="TIGR04057">
    <property type="entry name" value="SusC_RagA_signa"/>
    <property type="match status" value="1"/>
</dbReference>
<dbReference type="Pfam" id="PF00593">
    <property type="entry name" value="TonB_dep_Rec_b-barrel"/>
    <property type="match status" value="1"/>
</dbReference>
<dbReference type="Proteomes" id="UP000184172">
    <property type="component" value="Unassembled WGS sequence"/>
</dbReference>
<reference evidence="14" key="1">
    <citation type="submission" date="2016-11" db="EMBL/GenBank/DDBJ databases">
        <authorList>
            <person name="Varghese N."/>
            <person name="Submissions S."/>
        </authorList>
    </citation>
    <scope>NUCLEOTIDE SEQUENCE [LARGE SCALE GENOMIC DNA]</scope>
    <source>
        <strain evidence="14">DSM 26349</strain>
    </source>
</reference>
<dbReference type="GO" id="GO:0009279">
    <property type="term" value="C:cell outer membrane"/>
    <property type="evidence" value="ECO:0007669"/>
    <property type="project" value="UniProtKB-SubCell"/>
</dbReference>
<dbReference type="Gene3D" id="2.170.130.10">
    <property type="entry name" value="TonB-dependent receptor, plug domain"/>
    <property type="match status" value="1"/>
</dbReference>
<evidence type="ECO:0000256" key="8">
    <source>
        <dbReference type="PROSITE-ProRule" id="PRU01360"/>
    </source>
</evidence>
<evidence type="ECO:0000259" key="11">
    <source>
        <dbReference type="Pfam" id="PF00593"/>
    </source>
</evidence>
<keyword evidence="6 8" id="KW-0472">Membrane</keyword>